<protein>
    <submittedName>
        <fullName evidence="5">Cold shock protein (CspB)</fullName>
    </submittedName>
</protein>
<evidence type="ECO:0000256" key="3">
    <source>
        <dbReference type="RuleBase" id="RU000408"/>
    </source>
</evidence>
<dbReference type="EMBL" id="LAQJ01000239">
    <property type="protein sequence ID" value="KKO18720.1"/>
    <property type="molecule type" value="Genomic_DNA"/>
</dbReference>
<dbReference type="Gene3D" id="6.20.370.130">
    <property type="match status" value="1"/>
</dbReference>
<dbReference type="PANTHER" id="PTHR11544">
    <property type="entry name" value="COLD SHOCK DOMAIN CONTAINING PROTEINS"/>
    <property type="match status" value="1"/>
</dbReference>
<dbReference type="SUPFAM" id="SSF50249">
    <property type="entry name" value="Nucleic acid-binding proteins"/>
    <property type="match status" value="1"/>
</dbReference>
<dbReference type="AlphaFoldDB" id="A0A0M2USY1"/>
<organism evidence="5 6">
    <name type="scientific">Candidatus Brocadia fulgida</name>
    <dbReference type="NCBI Taxonomy" id="380242"/>
    <lineage>
        <taxon>Bacteria</taxon>
        <taxon>Pseudomonadati</taxon>
        <taxon>Planctomycetota</taxon>
        <taxon>Candidatus Brocadiia</taxon>
        <taxon>Candidatus Brocadiales</taxon>
        <taxon>Candidatus Brocadiaceae</taxon>
        <taxon>Candidatus Brocadia</taxon>
    </lineage>
</organism>
<dbReference type="InterPro" id="IPR012156">
    <property type="entry name" value="Cold_shock_CspA"/>
</dbReference>
<comment type="subcellular location">
    <subcellularLocation>
        <location evidence="1 3">Cytoplasm</location>
    </subcellularLocation>
</comment>
<dbReference type="Proteomes" id="UP000034954">
    <property type="component" value="Unassembled WGS sequence"/>
</dbReference>
<name>A0A0M2USY1_9BACT</name>
<evidence type="ECO:0000313" key="5">
    <source>
        <dbReference type="EMBL" id="KKO18720.1"/>
    </source>
</evidence>
<dbReference type="GO" id="GO:0003676">
    <property type="term" value="F:nucleic acid binding"/>
    <property type="evidence" value="ECO:0007669"/>
    <property type="project" value="InterPro"/>
</dbReference>
<evidence type="ECO:0000256" key="2">
    <source>
        <dbReference type="ARBA" id="ARBA00022490"/>
    </source>
</evidence>
<feature type="domain" description="CSD" evidence="4">
    <location>
        <begin position="1"/>
        <end position="65"/>
    </location>
</feature>
<dbReference type="InterPro" id="IPR012340">
    <property type="entry name" value="NA-bd_OB-fold"/>
</dbReference>
<reference evidence="5 6" key="1">
    <citation type="journal article" date="2013" name="BMC Microbiol.">
        <title>Identification of the type II cytochrome c maturation pathway in anammox bacteria by comparative genomics.</title>
        <authorList>
            <person name="Ferousi C."/>
            <person name="Speth D.R."/>
            <person name="Reimann J."/>
            <person name="Op den Camp H.J."/>
            <person name="Allen J.W."/>
            <person name="Keltjens J.T."/>
            <person name="Jetten M.S."/>
        </authorList>
    </citation>
    <scope>NUCLEOTIDE SEQUENCE [LARGE SCALE GENOMIC DNA]</scope>
    <source>
        <strain evidence="5">RU1</strain>
    </source>
</reference>
<dbReference type="InterPro" id="IPR050181">
    <property type="entry name" value="Cold_shock_domain"/>
</dbReference>
<comment type="caution">
    <text evidence="5">The sequence shown here is derived from an EMBL/GenBank/DDBJ whole genome shotgun (WGS) entry which is preliminary data.</text>
</comment>
<dbReference type="PROSITE" id="PS00352">
    <property type="entry name" value="CSD_1"/>
    <property type="match status" value="1"/>
</dbReference>
<dbReference type="Pfam" id="PF00313">
    <property type="entry name" value="CSD"/>
    <property type="match status" value="1"/>
</dbReference>
<dbReference type="PRINTS" id="PR00050">
    <property type="entry name" value="COLDSHOCK"/>
</dbReference>
<dbReference type="FunFam" id="2.40.50.140:FF:000006">
    <property type="entry name" value="Cold shock protein CspC"/>
    <property type="match status" value="1"/>
</dbReference>
<dbReference type="InterPro" id="IPR002059">
    <property type="entry name" value="CSP_DNA-bd"/>
</dbReference>
<dbReference type="InterPro" id="IPR019844">
    <property type="entry name" value="CSD_CS"/>
</dbReference>
<dbReference type="Gene3D" id="2.40.50.140">
    <property type="entry name" value="Nucleic acid-binding proteins"/>
    <property type="match status" value="1"/>
</dbReference>
<keyword evidence="6" id="KW-1185">Reference proteome</keyword>
<dbReference type="GO" id="GO:0005829">
    <property type="term" value="C:cytosol"/>
    <property type="evidence" value="ECO:0007669"/>
    <property type="project" value="UniProtKB-ARBA"/>
</dbReference>
<keyword evidence="2" id="KW-0963">Cytoplasm</keyword>
<sequence length="68" mass="7469">MAIGKVKWFDAKKGFGFIEQDGGGDVFVHYSNIASEGFKTLEDGEKVEFDIVEGAKGLQAQKVMRLNS</sequence>
<evidence type="ECO:0000259" key="4">
    <source>
        <dbReference type="PROSITE" id="PS51857"/>
    </source>
</evidence>
<dbReference type="CDD" id="cd04458">
    <property type="entry name" value="CSP_CDS"/>
    <property type="match status" value="1"/>
</dbReference>
<dbReference type="SMART" id="SM00357">
    <property type="entry name" value="CSP"/>
    <property type="match status" value="1"/>
</dbReference>
<gene>
    <name evidence="5" type="ORF">BROFUL_02601</name>
</gene>
<accession>A0A0M2USY1</accession>
<dbReference type="PROSITE" id="PS51857">
    <property type="entry name" value="CSD_2"/>
    <property type="match status" value="1"/>
</dbReference>
<evidence type="ECO:0000256" key="1">
    <source>
        <dbReference type="ARBA" id="ARBA00004496"/>
    </source>
</evidence>
<dbReference type="PIRSF" id="PIRSF002599">
    <property type="entry name" value="Cold_shock_A"/>
    <property type="match status" value="1"/>
</dbReference>
<evidence type="ECO:0000313" key="6">
    <source>
        <dbReference type="Proteomes" id="UP000034954"/>
    </source>
</evidence>
<proteinExistence type="predicted"/>
<dbReference type="InterPro" id="IPR011129">
    <property type="entry name" value="CSD"/>
</dbReference>